<dbReference type="AlphaFoldDB" id="A0A918RXC0"/>
<dbReference type="PANTHER" id="PTHR43747:SF1">
    <property type="entry name" value="SLR1998 PROTEIN"/>
    <property type="match status" value="1"/>
</dbReference>
<proteinExistence type="predicted"/>
<dbReference type="Pfam" id="PF01494">
    <property type="entry name" value="FAD_binding_3"/>
    <property type="match status" value="1"/>
</dbReference>
<sequence>MRTLHKDVIVAGGGLAGLSLAYQLHQANPALDIVVIERNQFPVPEKTAKVGESTVEIGSRYLKNTLNMGQHFTDRHLRKHGLRCFFGNPQSDFSRQDELGVSELFGIPTYQIDRGAIENHLQQALVERGVTVLDGVTTSSLDVREKQKRVTVQGPHGEQVIQAPWLVDAAGRQALVKRQLGLAKPNPHKGNALWFRVDKQIKLDAWSTDADWQARIKQANTRWLSTNHLMGPGYWVWIIPLDNGATSIGVVMDDQAFEAHDFSTFANTLAWLQQHHPRCAEEIADAKVLDYVVIRDYAQSCKQLFSDQGWGLTGEAGVFADPFYSPGSDFIAFNNCFLTQLISDDFAGRDIRLQSRLFDSINQSFFDSTLSLYTGEYGGFGDRRMMALKLVWDYAYYWGVLSLLFFRNAMTDVDLMRQLNRPLKQAQMLNQSVQAAFRERARKRLVLPTQGVFMDQFTVPCLKHFNQVLESDSDDTLQDMVDNIVLLEQVAKSTQAMLQDDASNHISESERAVFGDYRHVVLA</sequence>
<keyword evidence="3" id="KW-1185">Reference proteome</keyword>
<organism evidence="2 3">
    <name type="scientific">Arenicella chitinivorans</name>
    <dbReference type="NCBI Taxonomy" id="1329800"/>
    <lineage>
        <taxon>Bacteria</taxon>
        <taxon>Pseudomonadati</taxon>
        <taxon>Pseudomonadota</taxon>
        <taxon>Gammaproteobacteria</taxon>
        <taxon>Arenicellales</taxon>
        <taxon>Arenicellaceae</taxon>
        <taxon>Arenicella</taxon>
    </lineage>
</organism>
<dbReference type="PANTHER" id="PTHR43747">
    <property type="entry name" value="FAD-BINDING PROTEIN"/>
    <property type="match status" value="1"/>
</dbReference>
<dbReference type="SUPFAM" id="SSF51905">
    <property type="entry name" value="FAD/NAD(P)-binding domain"/>
    <property type="match status" value="1"/>
</dbReference>
<dbReference type="EMBL" id="BMXA01000004">
    <property type="protein sequence ID" value="GHA14565.1"/>
    <property type="molecule type" value="Genomic_DNA"/>
</dbReference>
<comment type="caution">
    <text evidence="2">The sequence shown here is derived from an EMBL/GenBank/DDBJ whole genome shotgun (WGS) entry which is preliminary data.</text>
</comment>
<dbReference type="InterPro" id="IPR002938">
    <property type="entry name" value="FAD-bd"/>
</dbReference>
<dbReference type="GO" id="GO:0071949">
    <property type="term" value="F:FAD binding"/>
    <property type="evidence" value="ECO:0007669"/>
    <property type="project" value="InterPro"/>
</dbReference>
<reference evidence="2" key="1">
    <citation type="journal article" date="2014" name="Int. J. Syst. Evol. Microbiol.">
        <title>Complete genome sequence of Corynebacterium casei LMG S-19264T (=DSM 44701T), isolated from a smear-ripened cheese.</title>
        <authorList>
            <consortium name="US DOE Joint Genome Institute (JGI-PGF)"/>
            <person name="Walter F."/>
            <person name="Albersmeier A."/>
            <person name="Kalinowski J."/>
            <person name="Ruckert C."/>
        </authorList>
    </citation>
    <scope>NUCLEOTIDE SEQUENCE</scope>
    <source>
        <strain evidence="2">KCTC 12711</strain>
    </source>
</reference>
<reference evidence="2" key="2">
    <citation type="submission" date="2020-09" db="EMBL/GenBank/DDBJ databases">
        <authorList>
            <person name="Sun Q."/>
            <person name="Kim S."/>
        </authorList>
    </citation>
    <scope>NUCLEOTIDE SEQUENCE</scope>
    <source>
        <strain evidence="2">KCTC 12711</strain>
    </source>
</reference>
<accession>A0A918RXC0</accession>
<protein>
    <submittedName>
        <fullName evidence="2">Halogenase</fullName>
    </submittedName>
</protein>
<name>A0A918RXC0_9GAMM</name>
<evidence type="ECO:0000313" key="3">
    <source>
        <dbReference type="Proteomes" id="UP000614811"/>
    </source>
</evidence>
<evidence type="ECO:0000259" key="1">
    <source>
        <dbReference type="Pfam" id="PF01494"/>
    </source>
</evidence>
<dbReference type="RefSeq" id="WP_189401849.1">
    <property type="nucleotide sequence ID" value="NZ_BMXA01000004.1"/>
</dbReference>
<dbReference type="Gene3D" id="3.50.50.60">
    <property type="entry name" value="FAD/NAD(P)-binding domain"/>
    <property type="match status" value="1"/>
</dbReference>
<gene>
    <name evidence="2" type="ORF">GCM10008090_25460</name>
</gene>
<evidence type="ECO:0000313" key="2">
    <source>
        <dbReference type="EMBL" id="GHA14565.1"/>
    </source>
</evidence>
<dbReference type="Proteomes" id="UP000614811">
    <property type="component" value="Unassembled WGS sequence"/>
</dbReference>
<dbReference type="InterPro" id="IPR050816">
    <property type="entry name" value="Flavin-dep_Halogenase_NPB"/>
</dbReference>
<dbReference type="InterPro" id="IPR036188">
    <property type="entry name" value="FAD/NAD-bd_sf"/>
</dbReference>
<feature type="domain" description="FAD-binding" evidence="1">
    <location>
        <begin position="7"/>
        <end position="241"/>
    </location>
</feature>